<feature type="region of interest" description="Disordered" evidence="1">
    <location>
        <begin position="66"/>
        <end position="86"/>
    </location>
</feature>
<evidence type="ECO:0000313" key="2">
    <source>
        <dbReference type="EMBL" id="RYB03661.1"/>
    </source>
</evidence>
<comment type="caution">
    <text evidence="2">The sequence shown here is derived from an EMBL/GenBank/DDBJ whole genome shotgun (WGS) entry which is preliminary data.</text>
</comment>
<dbReference type="AlphaFoldDB" id="A0A4Q2RA94"/>
<sequence length="86" mass="9499">MGGERPHHARGFDAMQPTEPRSLTDYFKEGLRARQDGLALGDNPYSAGSDKRREWAAGFRATFEARDGDDAVGFEPGESGRGDRNR</sequence>
<reference evidence="2 3" key="1">
    <citation type="submission" date="2018-09" db="EMBL/GenBank/DDBJ databases">
        <authorList>
            <person name="Grouzdev D.S."/>
            <person name="Krutkina M.S."/>
        </authorList>
    </citation>
    <scope>NUCLEOTIDE SEQUENCE [LARGE SCALE GENOMIC DNA]</scope>
    <source>
        <strain evidence="2 3">RmlP001</strain>
    </source>
</reference>
<dbReference type="Proteomes" id="UP000289411">
    <property type="component" value="Unassembled WGS sequence"/>
</dbReference>
<dbReference type="EMBL" id="QYBC01000013">
    <property type="protein sequence ID" value="RYB03661.1"/>
    <property type="molecule type" value="Genomic_DNA"/>
</dbReference>
<accession>A0A4Q2RA94</accession>
<evidence type="ECO:0000313" key="3">
    <source>
        <dbReference type="Proteomes" id="UP000289411"/>
    </source>
</evidence>
<evidence type="ECO:0000256" key="1">
    <source>
        <dbReference type="SAM" id="MobiDB-lite"/>
    </source>
</evidence>
<gene>
    <name evidence="2" type="ORF">D3272_16070</name>
</gene>
<proteinExistence type="predicted"/>
<feature type="region of interest" description="Disordered" evidence="1">
    <location>
        <begin position="1"/>
        <end position="24"/>
    </location>
</feature>
<protein>
    <submittedName>
        <fullName evidence="2">Uncharacterized protein</fullName>
    </submittedName>
</protein>
<keyword evidence="3" id="KW-1185">Reference proteome</keyword>
<name>A0A4Q2RA94_9HYPH</name>
<organism evidence="2 3">
    <name type="scientific">Lichenibacterium ramalinae</name>
    <dbReference type="NCBI Taxonomy" id="2316527"/>
    <lineage>
        <taxon>Bacteria</taxon>
        <taxon>Pseudomonadati</taxon>
        <taxon>Pseudomonadota</taxon>
        <taxon>Alphaproteobacteria</taxon>
        <taxon>Hyphomicrobiales</taxon>
        <taxon>Lichenihabitantaceae</taxon>
        <taxon>Lichenibacterium</taxon>
    </lineage>
</organism>
<reference evidence="2 3" key="2">
    <citation type="submission" date="2019-02" db="EMBL/GenBank/DDBJ databases">
        <title>'Lichenibacterium ramalinii' gen. nov. sp. nov., 'Lichenibacterium minor' gen. nov. sp. nov.</title>
        <authorList>
            <person name="Pankratov T."/>
        </authorList>
    </citation>
    <scope>NUCLEOTIDE SEQUENCE [LARGE SCALE GENOMIC DNA]</scope>
    <source>
        <strain evidence="2 3">RmlP001</strain>
    </source>
</reference>